<organism evidence="1">
    <name type="scientific">Acidithiobacillus ferrianus</name>
    <dbReference type="NCBI Taxonomy" id="2678518"/>
    <lineage>
        <taxon>Bacteria</taxon>
        <taxon>Pseudomonadati</taxon>
        <taxon>Pseudomonadota</taxon>
        <taxon>Acidithiobacillia</taxon>
        <taxon>Acidithiobacillales</taxon>
        <taxon>Acidithiobacillaceae</taxon>
        <taxon>Acidithiobacillus</taxon>
    </lineage>
</organism>
<proteinExistence type="predicted"/>
<evidence type="ECO:0008006" key="2">
    <source>
        <dbReference type="Google" id="ProtNLM"/>
    </source>
</evidence>
<dbReference type="Pfam" id="PF13686">
    <property type="entry name" value="DrsE_2"/>
    <property type="match status" value="1"/>
</dbReference>
<name>A0A845U7B6_9PROT</name>
<comment type="caution">
    <text evidence="1">The sequence shown here is derived from an EMBL/GenBank/DDBJ whole genome shotgun (WGS) entry which is preliminary data.</text>
</comment>
<dbReference type="PANTHER" id="PTHR34655">
    <property type="entry name" value="CONSERVED WITHIN P. AEROPHILUM"/>
    <property type="match status" value="1"/>
</dbReference>
<reference evidence="1" key="1">
    <citation type="submission" date="2019-11" db="EMBL/GenBank/DDBJ databases">
        <title>Acidithiobacillus ferrianus sp. nov.: a facultatively anaerobic and extremely acidophilic chemolithoautotroph.</title>
        <authorList>
            <person name="Norris P.R."/>
            <person name="Falagan C."/>
            <person name="Moya-Beltran A."/>
            <person name="Castro M."/>
            <person name="Quatrini R."/>
            <person name="Johnson D.B."/>
        </authorList>
    </citation>
    <scope>NUCLEOTIDE SEQUENCE [LARGE SCALE GENOMIC DNA]</scope>
    <source>
        <strain evidence="1">MG</strain>
    </source>
</reference>
<dbReference type="EMBL" id="WNJL01000012">
    <property type="protein sequence ID" value="NDU41647.1"/>
    <property type="molecule type" value="Genomic_DNA"/>
</dbReference>
<protein>
    <recommendedName>
        <fullName evidence="2">Peroxiredoxin</fullName>
    </recommendedName>
</protein>
<dbReference type="Gene3D" id="3.40.1260.10">
    <property type="entry name" value="DsrEFH-like"/>
    <property type="match status" value="1"/>
</dbReference>
<evidence type="ECO:0000313" key="1">
    <source>
        <dbReference type="EMBL" id="NDU41647.1"/>
    </source>
</evidence>
<dbReference type="InterPro" id="IPR032836">
    <property type="entry name" value="DsrE2-like"/>
</dbReference>
<accession>A0A845U7B6</accession>
<dbReference type="InterPro" id="IPR027396">
    <property type="entry name" value="DsrEFH-like"/>
</dbReference>
<sequence>MPKLFIICLSGQREKLQFAAMTASVAAVSGTEVSVFASMNAFPFFIRGHDKEAPAEGHMGEILAQKHIPSFYQIFEQAVDLGDAKIYACSMAMDILGIQKAELEPIVSGLMGLTKFLSDAEGAQIFTF</sequence>
<dbReference type="RefSeq" id="WP_163096411.1">
    <property type="nucleotide sequence ID" value="NZ_CP127524.1"/>
</dbReference>
<dbReference type="SUPFAM" id="SSF75169">
    <property type="entry name" value="DsrEFH-like"/>
    <property type="match status" value="1"/>
</dbReference>
<gene>
    <name evidence="1" type="ORF">GL267_02985</name>
</gene>
<dbReference type="AlphaFoldDB" id="A0A845U7B6"/>
<dbReference type="PANTHER" id="PTHR34655:SF1">
    <property type="match status" value="1"/>
</dbReference>